<dbReference type="Gene3D" id="3.40.50.300">
    <property type="entry name" value="P-loop containing nucleotide triphosphate hydrolases"/>
    <property type="match status" value="2"/>
</dbReference>
<evidence type="ECO:0000313" key="2">
    <source>
        <dbReference type="EMBL" id="QHU33733.1"/>
    </source>
</evidence>
<organism evidence="2">
    <name type="scientific">viral metagenome</name>
    <dbReference type="NCBI Taxonomy" id="1070528"/>
    <lineage>
        <taxon>unclassified sequences</taxon>
        <taxon>metagenomes</taxon>
        <taxon>organismal metagenomes</taxon>
    </lineage>
</organism>
<dbReference type="GO" id="GO:0005634">
    <property type="term" value="C:nucleus"/>
    <property type="evidence" value="ECO:0007669"/>
    <property type="project" value="TreeGrafter"/>
</dbReference>
<dbReference type="PANTHER" id="PTHR11070:SF2">
    <property type="entry name" value="ATP-DEPENDENT DNA HELICASE SRS2"/>
    <property type="match status" value="1"/>
</dbReference>
<sequence length="669" mass="76070">MSKYSLSSQQQHVLDLWNHGDNIRVIAVAGAGKSTVILEICEHTTEPVCIITYNKPLQEELRDKLIAINSTSVAYTFHGLASEYCSNCRDDTTLSDIVTTITPNPFLYKNVIIDESQDMKQVYFDFLHLLIPDFSSVQIGLVGDPEQMLYDYDPDDPAILGFINDPDTHFGVPFSKGELSVSFRLTPCITHLSNALSIKDSVQIVPGNTKVTNEKVDVQICSKSLWSDIAINWILKHHPITFPGTIHILAAHRRKNVEIRQLVNALARYGYGIYVHIDDCIENKKFSNVHVMSWHSSKGSESETTVILGMGASSAQNPLHVALTRSKHRLLVLAERENIHLPFAKLVVESPDYLNLIDTQRTIESAQFAIDSSIETERNRKKPEGDIENEEIPARERTPNINPPHKIVSNKSHWEPLGREYRVSGHLQLFGTEYLVTPDQIPVDHETIIGNFHGATAIHYLTYAMIRNEYAHTGKVRMYDFIKAPIPTAKRKRRYLENIHDLPAKGSREYDLLPGFAQKLLKTKYTSLFELTGISEWMTLAVLLNSWQRFHNKTQLQIPVENWISDGIAITMERTLHEAVPDNITDYNGHVSFTRSETLTYKAKYFARGNGIIYQCIFDDDISYQTKVRLSLPAIFAREKLKIINLKKGIVSIYEFPMDPVKTLELLKL</sequence>
<proteinExistence type="predicted"/>
<feature type="region of interest" description="Disordered" evidence="1">
    <location>
        <begin position="375"/>
        <end position="408"/>
    </location>
</feature>
<dbReference type="EMBL" id="MN740561">
    <property type="protein sequence ID" value="QHU33733.1"/>
    <property type="molecule type" value="Genomic_DNA"/>
</dbReference>
<reference evidence="2" key="1">
    <citation type="journal article" date="2020" name="Nature">
        <title>Giant virus diversity and host interactions through global metagenomics.</title>
        <authorList>
            <person name="Schulz F."/>
            <person name="Roux S."/>
            <person name="Paez-Espino D."/>
            <person name="Jungbluth S."/>
            <person name="Walsh D.A."/>
            <person name="Denef V.J."/>
            <person name="McMahon K.D."/>
            <person name="Konstantinidis K.T."/>
            <person name="Eloe-Fadrosh E.A."/>
            <person name="Kyrpides N.C."/>
            <person name="Woyke T."/>
        </authorList>
    </citation>
    <scope>NUCLEOTIDE SEQUENCE</scope>
    <source>
        <strain evidence="2">GVMAG-S-1016704-121</strain>
    </source>
</reference>
<name>A0A6C0LTI8_9ZZZZ</name>
<dbReference type="GO" id="GO:0003677">
    <property type="term" value="F:DNA binding"/>
    <property type="evidence" value="ECO:0007669"/>
    <property type="project" value="InterPro"/>
</dbReference>
<dbReference type="SUPFAM" id="SSF52540">
    <property type="entry name" value="P-loop containing nucleoside triphosphate hydrolases"/>
    <property type="match status" value="1"/>
</dbReference>
<accession>A0A6C0LTI8</accession>
<protein>
    <submittedName>
        <fullName evidence="2">Uncharacterized protein</fullName>
    </submittedName>
</protein>
<dbReference type="InterPro" id="IPR000212">
    <property type="entry name" value="DNA_helicase_UvrD/REP"/>
</dbReference>
<dbReference type="GO" id="GO:0043138">
    <property type="term" value="F:3'-5' DNA helicase activity"/>
    <property type="evidence" value="ECO:0007669"/>
    <property type="project" value="TreeGrafter"/>
</dbReference>
<dbReference type="GO" id="GO:0005524">
    <property type="term" value="F:ATP binding"/>
    <property type="evidence" value="ECO:0007669"/>
    <property type="project" value="InterPro"/>
</dbReference>
<dbReference type="AlphaFoldDB" id="A0A6C0LTI8"/>
<evidence type="ECO:0000256" key="1">
    <source>
        <dbReference type="SAM" id="MobiDB-lite"/>
    </source>
</evidence>
<dbReference type="InterPro" id="IPR027417">
    <property type="entry name" value="P-loop_NTPase"/>
</dbReference>
<feature type="compositionally biased region" description="Basic and acidic residues" evidence="1">
    <location>
        <begin position="375"/>
        <end position="385"/>
    </location>
</feature>
<dbReference type="Pfam" id="PF13245">
    <property type="entry name" value="AAA_19"/>
    <property type="match status" value="1"/>
</dbReference>
<dbReference type="GO" id="GO:0000725">
    <property type="term" value="P:recombinational repair"/>
    <property type="evidence" value="ECO:0007669"/>
    <property type="project" value="TreeGrafter"/>
</dbReference>
<dbReference type="PANTHER" id="PTHR11070">
    <property type="entry name" value="UVRD / RECB / PCRA DNA HELICASE FAMILY MEMBER"/>
    <property type="match status" value="1"/>
</dbReference>